<sequence length="119" mass="11733">MTGNAGVAPRVFAVLGAGLTVQVALLILVAAVPGVVGEAALSPVGVLMWLISLAGGPAANSALTRRWIRGGGPLGAGPTSLWTVRACAVGLAMWIASAVVLLALVLLVDLVGGLVFLVA</sequence>
<feature type="transmembrane region" description="Helical" evidence="1">
    <location>
        <begin position="12"/>
        <end position="33"/>
    </location>
</feature>
<dbReference type="RefSeq" id="WP_345705152.1">
    <property type="nucleotide sequence ID" value="NZ_BAABKV010000001.1"/>
</dbReference>
<evidence type="ECO:0000256" key="1">
    <source>
        <dbReference type="SAM" id="Phobius"/>
    </source>
</evidence>
<proteinExistence type="predicted"/>
<evidence type="ECO:0000313" key="2">
    <source>
        <dbReference type="EMBL" id="MFC7180894.1"/>
    </source>
</evidence>
<feature type="transmembrane region" description="Helical" evidence="1">
    <location>
        <begin position="91"/>
        <end position="118"/>
    </location>
</feature>
<keyword evidence="1" id="KW-1133">Transmembrane helix</keyword>
<gene>
    <name evidence="2" type="ORF">ACFQMG_15150</name>
</gene>
<protein>
    <submittedName>
        <fullName evidence="2">Uncharacterized protein</fullName>
    </submittedName>
</protein>
<feature type="transmembrane region" description="Helical" evidence="1">
    <location>
        <begin position="39"/>
        <end position="59"/>
    </location>
</feature>
<dbReference type="Proteomes" id="UP001596435">
    <property type="component" value="Unassembled WGS sequence"/>
</dbReference>
<organism evidence="2 3">
    <name type="scientific">Kitasatospora paranensis</name>
    <dbReference type="NCBI Taxonomy" id="258053"/>
    <lineage>
        <taxon>Bacteria</taxon>
        <taxon>Bacillati</taxon>
        <taxon>Actinomycetota</taxon>
        <taxon>Actinomycetes</taxon>
        <taxon>Kitasatosporales</taxon>
        <taxon>Streptomycetaceae</taxon>
        <taxon>Kitasatospora</taxon>
    </lineage>
</organism>
<accession>A0ABW2FUF2</accession>
<dbReference type="EMBL" id="JBHTAJ010000024">
    <property type="protein sequence ID" value="MFC7180894.1"/>
    <property type="molecule type" value="Genomic_DNA"/>
</dbReference>
<name>A0ABW2FUF2_9ACTN</name>
<keyword evidence="1" id="KW-0472">Membrane</keyword>
<keyword evidence="3" id="KW-1185">Reference proteome</keyword>
<keyword evidence="1" id="KW-0812">Transmembrane</keyword>
<comment type="caution">
    <text evidence="2">The sequence shown here is derived from an EMBL/GenBank/DDBJ whole genome shotgun (WGS) entry which is preliminary data.</text>
</comment>
<evidence type="ECO:0000313" key="3">
    <source>
        <dbReference type="Proteomes" id="UP001596435"/>
    </source>
</evidence>
<reference evidence="3" key="1">
    <citation type="journal article" date="2019" name="Int. J. Syst. Evol. Microbiol.">
        <title>The Global Catalogue of Microorganisms (GCM) 10K type strain sequencing project: providing services to taxonomists for standard genome sequencing and annotation.</title>
        <authorList>
            <consortium name="The Broad Institute Genomics Platform"/>
            <consortium name="The Broad Institute Genome Sequencing Center for Infectious Disease"/>
            <person name="Wu L."/>
            <person name="Ma J."/>
        </authorList>
    </citation>
    <scope>NUCLEOTIDE SEQUENCE [LARGE SCALE GENOMIC DNA]</scope>
    <source>
        <strain evidence="3">CGMCC 1.12859</strain>
    </source>
</reference>